<keyword evidence="5" id="KW-0408">Iron</keyword>
<evidence type="ECO:0000256" key="4">
    <source>
        <dbReference type="ARBA" id="ARBA00022801"/>
    </source>
</evidence>
<dbReference type="SUPFAM" id="SSF109604">
    <property type="entry name" value="HD-domain/PDEase-like"/>
    <property type="match status" value="1"/>
</dbReference>
<dbReference type="Proteomes" id="UP000198528">
    <property type="component" value="Unassembled WGS sequence"/>
</dbReference>
<dbReference type="InterPro" id="IPR006675">
    <property type="entry name" value="HDIG_dom"/>
</dbReference>
<evidence type="ECO:0000313" key="11">
    <source>
        <dbReference type="Proteomes" id="UP000434342"/>
    </source>
</evidence>
<reference evidence="8 11" key="3">
    <citation type="submission" date="2019-08" db="EMBL/GenBank/DDBJ databases">
        <title>In-depth cultivation of the pig gut microbiome towards novel bacterial diversity and tailored functional studies.</title>
        <authorList>
            <person name="Wylensek D."/>
            <person name="Hitch T.C.A."/>
            <person name="Clavel T."/>
        </authorList>
    </citation>
    <scope>NUCLEOTIDE SEQUENCE [LARGE SCALE GENOMIC DNA]</scope>
    <source>
        <strain evidence="8 11">WB01_CNA04</strain>
    </source>
</reference>
<accession>A0A1G6L149</accession>
<dbReference type="GO" id="GO:0000166">
    <property type="term" value="F:nucleotide binding"/>
    <property type="evidence" value="ECO:0007669"/>
    <property type="project" value="UniProtKB-KW"/>
</dbReference>
<dbReference type="NCBIfam" id="TIGR00277">
    <property type="entry name" value="HDIG"/>
    <property type="match status" value="1"/>
</dbReference>
<dbReference type="GO" id="GO:0046872">
    <property type="term" value="F:metal ion binding"/>
    <property type="evidence" value="ECO:0007669"/>
    <property type="project" value="UniProtKB-KW"/>
</dbReference>
<dbReference type="GO" id="GO:0008803">
    <property type="term" value="F:bis(5'-nucleosyl)-tetraphosphatase (symmetrical) activity"/>
    <property type="evidence" value="ECO:0007669"/>
    <property type="project" value="UniProtKB-EC"/>
</dbReference>
<keyword evidence="4 9" id="KW-0378">Hydrolase</keyword>
<dbReference type="EMBL" id="FMZL01000011">
    <property type="protein sequence ID" value="SDC36924.1"/>
    <property type="molecule type" value="Genomic_DNA"/>
</dbReference>
<evidence type="ECO:0000313" key="10">
    <source>
        <dbReference type="Proteomes" id="UP000198528"/>
    </source>
</evidence>
<dbReference type="PANTHER" id="PTHR35795:SF1">
    <property type="entry name" value="BIS(5'-NUCLEOSYL)-TETRAPHOSPHATASE, SYMMETRICAL"/>
    <property type="match status" value="1"/>
</dbReference>
<organism evidence="9 10">
    <name type="scientific">Parafannyhessea umbonata</name>
    <dbReference type="NCBI Taxonomy" id="604330"/>
    <lineage>
        <taxon>Bacteria</taxon>
        <taxon>Bacillati</taxon>
        <taxon>Actinomycetota</taxon>
        <taxon>Coriobacteriia</taxon>
        <taxon>Coriobacteriales</taxon>
        <taxon>Atopobiaceae</taxon>
        <taxon>Parafannyhessea</taxon>
    </lineage>
</organism>
<keyword evidence="2" id="KW-0479">Metal-binding</keyword>
<keyword evidence="10" id="KW-1185">Reference proteome</keyword>
<evidence type="ECO:0000256" key="1">
    <source>
        <dbReference type="ARBA" id="ARBA00012506"/>
    </source>
</evidence>
<evidence type="ECO:0000256" key="5">
    <source>
        <dbReference type="ARBA" id="ARBA00023004"/>
    </source>
</evidence>
<dbReference type="NCBIfam" id="TIGR00488">
    <property type="entry name" value="bis(5'-nucleosyl)-tetraphosphatase (symmetrical) YqeK"/>
    <property type="match status" value="1"/>
</dbReference>
<keyword evidence="3" id="KW-0547">Nucleotide-binding</keyword>
<dbReference type="Pfam" id="PF01966">
    <property type="entry name" value="HD"/>
    <property type="match status" value="1"/>
</dbReference>
<dbReference type="RefSeq" id="WP_090846512.1">
    <property type="nucleotide sequence ID" value="NZ_FMZL01000011.1"/>
</dbReference>
<feature type="domain" description="HD" evidence="7">
    <location>
        <begin position="32"/>
        <end position="147"/>
    </location>
</feature>
<dbReference type="EC" id="3.6.1.41" evidence="1"/>
<name>A0A1G6L149_9ACTN</name>
<reference evidence="9" key="2">
    <citation type="submission" date="2016-10" db="EMBL/GenBank/DDBJ databases">
        <authorList>
            <person name="de Groot N.N."/>
        </authorList>
    </citation>
    <scope>NUCLEOTIDE SEQUENCE [LARGE SCALE GENOMIC DNA]</scope>
    <source>
        <strain evidence="9">DSM 22619</strain>
    </source>
</reference>
<dbReference type="Proteomes" id="UP000434342">
    <property type="component" value="Unassembled WGS sequence"/>
</dbReference>
<dbReference type="InterPro" id="IPR006674">
    <property type="entry name" value="HD_domain"/>
</dbReference>
<dbReference type="InterPro" id="IPR003607">
    <property type="entry name" value="HD/PDEase_dom"/>
</dbReference>
<dbReference type="EMBL" id="VUND01000003">
    <property type="protein sequence ID" value="MST61094.1"/>
    <property type="molecule type" value="Genomic_DNA"/>
</dbReference>
<proteinExistence type="predicted"/>
<dbReference type="Gene3D" id="1.10.3210.10">
    <property type="entry name" value="Hypothetical protein af1432"/>
    <property type="match status" value="1"/>
</dbReference>
<evidence type="ECO:0000256" key="3">
    <source>
        <dbReference type="ARBA" id="ARBA00022741"/>
    </source>
</evidence>
<dbReference type="CDD" id="cd00077">
    <property type="entry name" value="HDc"/>
    <property type="match status" value="1"/>
</dbReference>
<dbReference type="PROSITE" id="PS51831">
    <property type="entry name" value="HD"/>
    <property type="match status" value="1"/>
</dbReference>
<evidence type="ECO:0000313" key="8">
    <source>
        <dbReference type="EMBL" id="MST61094.1"/>
    </source>
</evidence>
<evidence type="ECO:0000256" key="6">
    <source>
        <dbReference type="ARBA" id="ARBA00049417"/>
    </source>
</evidence>
<dbReference type="InterPro" id="IPR051094">
    <property type="entry name" value="Diverse_Catalytic_Enzymes"/>
</dbReference>
<evidence type="ECO:0000313" key="9">
    <source>
        <dbReference type="EMBL" id="SDC36924.1"/>
    </source>
</evidence>
<evidence type="ECO:0000259" key="7">
    <source>
        <dbReference type="PROSITE" id="PS51831"/>
    </source>
</evidence>
<comment type="catalytic activity">
    <reaction evidence="6">
        <text>P(1),P(4)-bis(5'-adenosyl) tetraphosphate + H2O = 2 ADP + 2 H(+)</text>
        <dbReference type="Rhea" id="RHEA:24252"/>
        <dbReference type="ChEBI" id="CHEBI:15377"/>
        <dbReference type="ChEBI" id="CHEBI:15378"/>
        <dbReference type="ChEBI" id="CHEBI:58141"/>
        <dbReference type="ChEBI" id="CHEBI:456216"/>
        <dbReference type="EC" id="3.6.1.41"/>
    </reaction>
</comment>
<protein>
    <recommendedName>
        <fullName evidence="1">bis(5'-nucleosyl)-tetraphosphatase (symmetrical)</fullName>
        <ecNumber evidence="1">3.6.1.41</ecNumber>
    </recommendedName>
</protein>
<gene>
    <name evidence="8" type="ORF">FYJ69_09375</name>
    <name evidence="9" type="ORF">SAMN04487824_11136</name>
</gene>
<dbReference type="AlphaFoldDB" id="A0A1G6L149"/>
<evidence type="ECO:0000256" key="2">
    <source>
        <dbReference type="ARBA" id="ARBA00022723"/>
    </source>
</evidence>
<reference evidence="10" key="1">
    <citation type="submission" date="2016-10" db="EMBL/GenBank/DDBJ databases">
        <authorList>
            <person name="Varghese N."/>
            <person name="Submissions S."/>
        </authorList>
    </citation>
    <scope>NUCLEOTIDE SEQUENCE [LARGE SCALE GENOMIC DNA]</scope>
    <source>
        <strain evidence="10">DSM 22619</strain>
    </source>
</reference>
<sequence>MRRAEYTQDQLSCIGRLESDLTDRMSAVKPRRLAHSLSVARCAESLALRYDVDPFLARVAGILHDWDKVVPDDELVRRARELGIDFGVDLDLVRPLLHGVVAARELPALYPELPPEVFQAIARHTTAAVDMTSLDEVVFVADGIEPLRTGSVGIQKTRDMVGKASLDDVFWNSFCGGITYVVETRRYLYPGTLDIYNELVLRRARAGSDAPAGR</sequence>
<dbReference type="SMART" id="SM00471">
    <property type="entry name" value="HDc"/>
    <property type="match status" value="1"/>
</dbReference>
<dbReference type="PANTHER" id="PTHR35795">
    <property type="entry name" value="SLR1885 PROTEIN"/>
    <property type="match status" value="1"/>
</dbReference>
<dbReference type="InterPro" id="IPR005249">
    <property type="entry name" value="YqeK"/>
</dbReference>
<dbReference type="STRING" id="604330.SAMN04489857_0964"/>